<comment type="caution">
    <text evidence="2">The sequence shown here is derived from an EMBL/GenBank/DDBJ whole genome shotgun (WGS) entry which is preliminary data.</text>
</comment>
<dbReference type="EMBL" id="QGGR01000062">
    <property type="protein sequence ID" value="PWK26618.1"/>
    <property type="molecule type" value="Genomic_DNA"/>
</dbReference>
<dbReference type="InterPro" id="IPR012312">
    <property type="entry name" value="Hemerythrin-like"/>
</dbReference>
<gene>
    <name evidence="2" type="ORF">BC793_1623</name>
</gene>
<dbReference type="Proteomes" id="UP000245697">
    <property type="component" value="Unassembled WGS sequence"/>
</dbReference>
<feature type="domain" description="Hemerythrin-like" evidence="1">
    <location>
        <begin position="12"/>
        <end position="129"/>
    </location>
</feature>
<protein>
    <submittedName>
        <fullName evidence="2">Hemerythrin HHE cation binding domain-containing protein</fullName>
    </submittedName>
</protein>
<keyword evidence="3" id="KW-1185">Reference proteome</keyword>
<evidence type="ECO:0000313" key="2">
    <source>
        <dbReference type="EMBL" id="PWK26618.1"/>
    </source>
</evidence>
<dbReference type="RefSeq" id="WP_109603358.1">
    <property type="nucleotide sequence ID" value="NZ_BONA01000125.1"/>
</dbReference>
<evidence type="ECO:0000259" key="1">
    <source>
        <dbReference type="Pfam" id="PF01814"/>
    </source>
</evidence>
<reference evidence="2 3" key="1">
    <citation type="submission" date="2018-05" db="EMBL/GenBank/DDBJ databases">
        <title>Genomic Encyclopedia of Archaeal and Bacterial Type Strains, Phase II (KMG-II): from individual species to whole genera.</title>
        <authorList>
            <person name="Goeker M."/>
        </authorList>
    </citation>
    <scope>NUCLEOTIDE SEQUENCE [LARGE SCALE GENOMIC DNA]</scope>
    <source>
        <strain evidence="2 3">DSM 45184</strain>
    </source>
</reference>
<name>A0A316E7D3_9ACTN</name>
<evidence type="ECO:0000313" key="3">
    <source>
        <dbReference type="Proteomes" id="UP000245697"/>
    </source>
</evidence>
<dbReference type="Gene3D" id="1.20.120.520">
    <property type="entry name" value="nmb1532 protein domain like"/>
    <property type="match status" value="1"/>
</dbReference>
<dbReference type="AlphaFoldDB" id="A0A316E7D3"/>
<organism evidence="2 3">
    <name type="scientific">Actinoplanes xinjiangensis</name>
    <dbReference type="NCBI Taxonomy" id="512350"/>
    <lineage>
        <taxon>Bacteria</taxon>
        <taxon>Bacillati</taxon>
        <taxon>Actinomycetota</taxon>
        <taxon>Actinomycetes</taxon>
        <taxon>Micromonosporales</taxon>
        <taxon>Micromonosporaceae</taxon>
        <taxon>Actinoplanes</taxon>
    </lineage>
</organism>
<proteinExistence type="predicted"/>
<sequence>MCEYCGCQEVTAIGELTREHDEVVGLMAHVRAAHTAGDVAAMAGLARLISDILRPHTAVEEQGLFPLLAAEFPDQVAVLCAEHRHIEAVLGAAAVTVPTDPDWPDALLAVLQDLRVHILKEQDGVFPAALTTLDATSWDTVDAVRAREGSGLLGRLQR</sequence>
<accession>A0A316E7D3</accession>
<dbReference type="OrthoDB" id="3381279at2"/>
<dbReference type="Pfam" id="PF01814">
    <property type="entry name" value="Hemerythrin"/>
    <property type="match status" value="1"/>
</dbReference>